<keyword evidence="1" id="KW-0472">Membrane</keyword>
<dbReference type="Pfam" id="PF07189">
    <property type="entry name" value="SF3b10"/>
    <property type="match status" value="1"/>
</dbReference>
<evidence type="ECO:0000313" key="2">
    <source>
        <dbReference type="EMBL" id="CAG8349898.1"/>
    </source>
</evidence>
<dbReference type="OrthoDB" id="274726at2759"/>
<dbReference type="PANTHER" id="PTHR20978">
    <property type="entry name" value="SPLICING FACTOR 3B SUBUNIT 5"/>
    <property type="match status" value="1"/>
</dbReference>
<evidence type="ECO:0000256" key="1">
    <source>
        <dbReference type="SAM" id="Phobius"/>
    </source>
</evidence>
<reference evidence="2" key="1">
    <citation type="submission" date="2021-07" db="EMBL/GenBank/DDBJ databases">
        <authorList>
            <person name="Branca A.L. A."/>
        </authorList>
    </citation>
    <scope>NUCLEOTIDE SEQUENCE</scope>
</reference>
<accession>A0A9W4NE05</accession>
<dbReference type="PANTHER" id="PTHR20978:SF0">
    <property type="entry name" value="SPLICING FACTOR 3B SUBUNIT 5"/>
    <property type="match status" value="1"/>
</dbReference>
<evidence type="ECO:0008006" key="4">
    <source>
        <dbReference type="Google" id="ProtNLM"/>
    </source>
</evidence>
<dbReference type="EMBL" id="CAJVPA010000111">
    <property type="protein sequence ID" value="CAG8349898.1"/>
    <property type="molecule type" value="Genomic_DNA"/>
</dbReference>
<dbReference type="GO" id="GO:0000398">
    <property type="term" value="P:mRNA splicing, via spliceosome"/>
    <property type="evidence" value="ECO:0007669"/>
    <property type="project" value="TreeGrafter"/>
</dbReference>
<gene>
    <name evidence="2" type="ORF">PSALAMII_LOCUS3174</name>
</gene>
<evidence type="ECO:0000313" key="3">
    <source>
        <dbReference type="Proteomes" id="UP001152646"/>
    </source>
</evidence>
<keyword evidence="1" id="KW-1133">Transmembrane helix</keyword>
<dbReference type="Proteomes" id="UP001152646">
    <property type="component" value="Unassembled WGS sequence"/>
</dbReference>
<name>A0A9W4NE05_9EURO</name>
<organism evidence="2 3">
    <name type="scientific">Penicillium salamii</name>
    <dbReference type="NCBI Taxonomy" id="1612424"/>
    <lineage>
        <taxon>Eukaryota</taxon>
        <taxon>Fungi</taxon>
        <taxon>Dikarya</taxon>
        <taxon>Ascomycota</taxon>
        <taxon>Pezizomycotina</taxon>
        <taxon>Eurotiomycetes</taxon>
        <taxon>Eurotiomycetidae</taxon>
        <taxon>Eurotiales</taxon>
        <taxon>Aspergillaceae</taxon>
        <taxon>Penicillium</taxon>
    </lineage>
</organism>
<proteinExistence type="predicted"/>
<dbReference type="GO" id="GO:0071011">
    <property type="term" value="C:precatalytic spliceosome"/>
    <property type="evidence" value="ECO:0007669"/>
    <property type="project" value="TreeGrafter"/>
</dbReference>
<dbReference type="AlphaFoldDB" id="A0A9W4NE05"/>
<feature type="transmembrane region" description="Helical" evidence="1">
    <location>
        <begin position="111"/>
        <end position="133"/>
    </location>
</feature>
<dbReference type="GO" id="GO:0005686">
    <property type="term" value="C:U2 snRNP"/>
    <property type="evidence" value="ECO:0007669"/>
    <property type="project" value="TreeGrafter"/>
</dbReference>
<keyword evidence="1" id="KW-0812">Transmembrane</keyword>
<sequence length="149" mass="16741">MADKLRTIQNLEALQSRYIGTGHADTTKYEWTSNILRDSYSSYVGHPPLLSYMAVGMGEPKEVVRAAMLEKMVRGAGNPPAVCSVFRICRLRVMTDFFFPRTRLKSKPSKTWFLSAFLIPLVATYRSPLSALISQRDISLLSSCAPCSW</sequence>
<protein>
    <recommendedName>
        <fullName evidence="4">Splicing factor subunit</fullName>
    </recommendedName>
</protein>
<dbReference type="InterPro" id="IPR009846">
    <property type="entry name" value="SF3b5/RDS3-10"/>
</dbReference>
<comment type="caution">
    <text evidence="2">The sequence shown here is derived from an EMBL/GenBank/DDBJ whole genome shotgun (WGS) entry which is preliminary data.</text>
</comment>